<keyword evidence="10" id="KW-0418">Kinase</keyword>
<dbReference type="PROSITE" id="PS50105">
    <property type="entry name" value="SAM_DOMAIN"/>
    <property type="match status" value="1"/>
</dbReference>
<feature type="domain" description="Phorbol-ester/DAG-type" evidence="7">
    <location>
        <begin position="291"/>
        <end position="341"/>
    </location>
</feature>
<dbReference type="PROSITE" id="PS50001">
    <property type="entry name" value="SH2"/>
    <property type="match status" value="2"/>
</dbReference>
<dbReference type="Gene3D" id="1.10.555.10">
    <property type="entry name" value="Rho GTPase activation protein"/>
    <property type="match status" value="1"/>
</dbReference>
<dbReference type="InterPro" id="IPR036860">
    <property type="entry name" value="SH2_dom_sf"/>
</dbReference>
<dbReference type="GO" id="GO:0016301">
    <property type="term" value="F:kinase activity"/>
    <property type="evidence" value="ECO:0007669"/>
    <property type="project" value="UniProtKB-KW"/>
</dbReference>
<dbReference type="Gene3D" id="1.10.287.1490">
    <property type="match status" value="1"/>
</dbReference>
<reference evidence="10" key="1">
    <citation type="submission" date="2020-03" db="EMBL/GenBank/DDBJ databases">
        <title>Transcriptomic Profiling of the Digestive Tract of the Rat Flea, Xenopsylla cheopis, Following Blood Feeding and Infection with Yersinia pestis.</title>
        <authorList>
            <person name="Bland D.M."/>
            <person name="Martens C.A."/>
            <person name="Virtaneva K."/>
            <person name="Kanakabandi K."/>
            <person name="Long D."/>
            <person name="Rosenke R."/>
            <person name="Saturday G.A."/>
            <person name="Hoyt F.H."/>
            <person name="Bruno D.P."/>
            <person name="Ribeiro J.M.C."/>
            <person name="Hinnebusch J."/>
        </authorList>
    </citation>
    <scope>NUCLEOTIDE SEQUENCE</scope>
</reference>
<dbReference type="PANTHER" id="PTHR46075:SF5">
    <property type="entry name" value="PHOSPHATIDYLINOSITOL 3-KINASE REGULATORY SUBUNIT ALPHA"/>
    <property type="match status" value="1"/>
</dbReference>
<dbReference type="GO" id="GO:0005096">
    <property type="term" value="F:GTPase activator activity"/>
    <property type="evidence" value="ECO:0007669"/>
    <property type="project" value="UniProtKB-KW"/>
</dbReference>
<dbReference type="FunFam" id="1.10.150.50:FF:000146">
    <property type="entry name" value="Phosphatidylinositol 3-kinase regulatory subunit alpha-like Protein"/>
    <property type="match status" value="1"/>
</dbReference>
<keyword evidence="2" id="KW-0479">Metal-binding</keyword>
<dbReference type="PROSITE" id="PS50238">
    <property type="entry name" value="RHOGAP"/>
    <property type="match status" value="1"/>
</dbReference>
<protein>
    <submittedName>
        <fullName evidence="10">Putative adaptor for phosphoinositide 3-kinase</fullName>
    </submittedName>
</protein>
<dbReference type="InterPro" id="IPR008936">
    <property type="entry name" value="Rho_GTPase_activation_prot"/>
</dbReference>
<organism evidence="10">
    <name type="scientific">Xenopsylla cheopis</name>
    <name type="common">Oriental rat flea</name>
    <name type="synonym">Pulex cheopis</name>
    <dbReference type="NCBI Taxonomy" id="163159"/>
    <lineage>
        <taxon>Eukaryota</taxon>
        <taxon>Metazoa</taxon>
        <taxon>Ecdysozoa</taxon>
        <taxon>Arthropoda</taxon>
        <taxon>Hexapoda</taxon>
        <taxon>Insecta</taxon>
        <taxon>Pterygota</taxon>
        <taxon>Neoptera</taxon>
        <taxon>Endopterygota</taxon>
        <taxon>Siphonaptera</taxon>
        <taxon>Pulicidae</taxon>
        <taxon>Xenopsyllinae</taxon>
        <taxon>Xenopsylla</taxon>
    </lineage>
</organism>
<dbReference type="FunFam" id="3.30.505.10:FF:000100">
    <property type="entry name" value="phosphatidylinositol 3-kinase regulatory subunit gamma"/>
    <property type="match status" value="1"/>
</dbReference>
<dbReference type="SMART" id="SM00454">
    <property type="entry name" value="SAM"/>
    <property type="match status" value="1"/>
</dbReference>
<dbReference type="Pfam" id="PF00130">
    <property type="entry name" value="C1_1"/>
    <property type="match status" value="1"/>
</dbReference>
<dbReference type="FunFam" id="3.30.505.10:FF:000014">
    <property type="entry name" value="Phosphatidylinositol 3-kinase regulatory subunit alpha"/>
    <property type="match status" value="1"/>
</dbReference>
<evidence type="ECO:0000256" key="2">
    <source>
        <dbReference type="ARBA" id="ARBA00022723"/>
    </source>
</evidence>
<dbReference type="InterPro" id="IPR002219">
    <property type="entry name" value="PKC_DAG/PE"/>
</dbReference>
<dbReference type="PROSITE" id="PS50081">
    <property type="entry name" value="ZF_DAG_PE_2"/>
    <property type="match status" value="1"/>
</dbReference>
<evidence type="ECO:0000313" key="10">
    <source>
        <dbReference type="EMBL" id="NOV48557.1"/>
    </source>
</evidence>
<feature type="domain" description="SAM" evidence="8">
    <location>
        <begin position="207"/>
        <end position="270"/>
    </location>
</feature>
<dbReference type="SMART" id="SM00324">
    <property type="entry name" value="RhoGAP"/>
    <property type="match status" value="1"/>
</dbReference>
<dbReference type="CDD" id="cd20830">
    <property type="entry name" value="C1_PIK3R-like_rpt2"/>
    <property type="match status" value="1"/>
</dbReference>
<evidence type="ECO:0000259" key="8">
    <source>
        <dbReference type="PROSITE" id="PS50105"/>
    </source>
</evidence>
<dbReference type="Pfam" id="PF16454">
    <property type="entry name" value="PI3K_P85_iSH2"/>
    <property type="match status" value="1"/>
</dbReference>
<dbReference type="PROSITE" id="PS00479">
    <property type="entry name" value="ZF_DAG_PE_1"/>
    <property type="match status" value="1"/>
</dbReference>
<keyword evidence="5" id="KW-0175">Coiled coil</keyword>
<dbReference type="SUPFAM" id="SSF57889">
    <property type="entry name" value="Cysteine-rich domain"/>
    <property type="match status" value="1"/>
</dbReference>
<dbReference type="Gene3D" id="3.30.505.10">
    <property type="entry name" value="SH2 domain"/>
    <property type="match status" value="2"/>
</dbReference>
<evidence type="ECO:0000259" key="6">
    <source>
        <dbReference type="PROSITE" id="PS50001"/>
    </source>
</evidence>
<dbReference type="Pfam" id="PF00017">
    <property type="entry name" value="SH2"/>
    <property type="match status" value="2"/>
</dbReference>
<feature type="domain" description="SH2" evidence="6">
    <location>
        <begin position="597"/>
        <end position="691"/>
    </location>
</feature>
<name>A0A6M2DV28_XENCH</name>
<dbReference type="CDD" id="cd12923">
    <property type="entry name" value="iSH2_PI3K_IA_R"/>
    <property type="match status" value="1"/>
</dbReference>
<dbReference type="GO" id="GO:0007165">
    <property type="term" value="P:signal transduction"/>
    <property type="evidence" value="ECO:0007669"/>
    <property type="project" value="InterPro"/>
</dbReference>
<dbReference type="FunFam" id="1.10.555.10:FF:000070">
    <property type="entry name" value="Phosphatidylinositol 3-kinase regulatory subunit alpha-like Protein"/>
    <property type="match status" value="1"/>
</dbReference>
<dbReference type="PRINTS" id="PR00678">
    <property type="entry name" value="PI3KINASEP85"/>
</dbReference>
<dbReference type="Gene3D" id="1.10.150.50">
    <property type="entry name" value="Transcription Factor, Ets-1"/>
    <property type="match status" value="1"/>
</dbReference>
<accession>A0A6M2DV28</accession>
<dbReference type="AlphaFoldDB" id="A0A6M2DV28"/>
<evidence type="ECO:0000256" key="1">
    <source>
        <dbReference type="ARBA" id="ARBA00022468"/>
    </source>
</evidence>
<dbReference type="CDD" id="cd00159">
    <property type="entry name" value="RhoGAP"/>
    <property type="match status" value="1"/>
</dbReference>
<dbReference type="CDD" id="cd09942">
    <property type="entry name" value="SH2_nSH2_p85_like"/>
    <property type="match status" value="1"/>
</dbReference>
<proteinExistence type="predicted"/>
<dbReference type="Pfam" id="PF00620">
    <property type="entry name" value="RhoGAP"/>
    <property type="match status" value="1"/>
</dbReference>
<feature type="domain" description="Rho-GAP" evidence="9">
    <location>
        <begin position="358"/>
        <end position="552"/>
    </location>
</feature>
<evidence type="ECO:0000256" key="4">
    <source>
        <dbReference type="PROSITE-ProRule" id="PRU00191"/>
    </source>
</evidence>
<feature type="coiled-coil region" evidence="5">
    <location>
        <begin position="777"/>
        <end position="804"/>
    </location>
</feature>
<dbReference type="InterPro" id="IPR051854">
    <property type="entry name" value="Rho-type_GAP"/>
</dbReference>
<dbReference type="InterPro" id="IPR001660">
    <property type="entry name" value="SAM"/>
</dbReference>
<dbReference type="SMART" id="SM00109">
    <property type="entry name" value="C1"/>
    <property type="match status" value="1"/>
</dbReference>
<dbReference type="SUPFAM" id="SSF48350">
    <property type="entry name" value="GTPase activation domain, GAP"/>
    <property type="match status" value="1"/>
</dbReference>
<dbReference type="PANTHER" id="PTHR46075">
    <property type="entry name" value="CHIMERIN FAMILY MEMBER"/>
    <property type="match status" value="1"/>
</dbReference>
<evidence type="ECO:0000256" key="3">
    <source>
        <dbReference type="ARBA" id="ARBA00022833"/>
    </source>
</evidence>
<keyword evidence="3" id="KW-0862">Zinc</keyword>
<dbReference type="GO" id="GO:0046872">
    <property type="term" value="F:metal ion binding"/>
    <property type="evidence" value="ECO:0007669"/>
    <property type="project" value="UniProtKB-KW"/>
</dbReference>
<dbReference type="InterPro" id="IPR000198">
    <property type="entry name" value="RhoGAP_dom"/>
</dbReference>
<dbReference type="InterPro" id="IPR046349">
    <property type="entry name" value="C1-like_sf"/>
</dbReference>
<dbReference type="SUPFAM" id="SSF55550">
    <property type="entry name" value="SH2 domain"/>
    <property type="match status" value="2"/>
</dbReference>
<dbReference type="InterPro" id="IPR032498">
    <property type="entry name" value="PI3K_P85_iSH2"/>
</dbReference>
<evidence type="ECO:0000256" key="5">
    <source>
        <dbReference type="SAM" id="Coils"/>
    </source>
</evidence>
<keyword evidence="10" id="KW-0808">Transferase</keyword>
<feature type="domain" description="SH2" evidence="6">
    <location>
        <begin position="882"/>
        <end position="975"/>
    </location>
</feature>
<dbReference type="EMBL" id="GIIL01004831">
    <property type="protein sequence ID" value="NOV48557.1"/>
    <property type="molecule type" value="Transcribed_RNA"/>
</dbReference>
<keyword evidence="4" id="KW-0727">SH2 domain</keyword>
<dbReference type="Pfam" id="PF07647">
    <property type="entry name" value="SAM_2"/>
    <property type="match status" value="1"/>
</dbReference>
<sequence>MCIQRCDCETAGSISGTGWFGAMRSANARSSSGDSGNSNKRSDDKIYSTKLAQASLNVDSENYMLRRGGPEGPRPRYHGCSIGQAATPCEANIPLDCDMFCLRESLNTTTSNAALNAIRSVPSDASQSSQNDVLNSGCARTLSFHTLLCTCYISCCCMCISFCSADCHSCFHSLCVRFAASHACIRNTDDNQQGTTAQDCDKPILEWTSSNVIEWMAALNLYRYADVFKSKDIKGSDLVNLDKEKLMSMGIKDEFHQKAILTCIEELCKNNQSIRTISSGSDQVDQKDGPSHRLLEHSFSTLERCDKCNKYLRGLLHQGFICKDCGLVAHRTCSATNLSPCPSPGLERHIRFNSVFGLALCGQFNPKELFAPKLVILCVQELESRALSNSSLDLYKLYRSMPPSDQLTELRQKINEDLSKVDFSDFSPYCVATILKKFLRELPDPVIPVQWYDRFLEASRLKDDQFIACLSRLVSDLPEHHRSTLHYLMAHFCRICQYQYKRGSKEPPTILVQVLCHIFLRPPWERIIQVVYNTEAHIRIMEFLLLYGDWGERLPEFASAPALPPRKVSRVGTNPFIIPETESTSINSSQSLLDAEWYWGDITRDEVKEKLTDTPDGTFLVRNASNKNGEYTLTLKKDGANKLIRICHRNGKYGFSEPFTYSSVVELIQFYRNVSLSQYNPGLDIKLLYPVSHFNQEEETASTTDLTKLATKLLDIHNDYVSKTKMFEGLSEDFSRIAHEVNLKKQALEAFTEAVNMFEDQIKLQERFQKEAQPHEIKSLVENLDILKQRLVSLRESKRHLQEDVQQQVAYHRTLDREMTCLKPDILNLHKQRDKHQNWLKSRGIKENRIKQLLEEGLKAWTNEDDCWADVDSLPHQDESTWRLFDCSRVDAERLLKDHPNGTFLVRPSRTGLYALSIMCNDVVNHCIIYATERGYGFAEPYNIYESLKALVLHYAHNSLEEHNDSLKTTLKYPIFSKSHVIYGEIVYKL</sequence>
<dbReference type="InterPro" id="IPR000980">
    <property type="entry name" value="SH2"/>
</dbReference>
<evidence type="ECO:0000259" key="7">
    <source>
        <dbReference type="PROSITE" id="PS50081"/>
    </source>
</evidence>
<dbReference type="PRINTS" id="PR00401">
    <property type="entry name" value="SH2DOMAIN"/>
</dbReference>
<dbReference type="SMART" id="SM00252">
    <property type="entry name" value="SH2"/>
    <property type="match status" value="2"/>
</dbReference>
<dbReference type="InterPro" id="IPR013761">
    <property type="entry name" value="SAM/pointed_sf"/>
</dbReference>
<dbReference type="InterPro" id="IPR035022">
    <property type="entry name" value="PI3kinase_P85_nSH2"/>
</dbReference>
<keyword evidence="1" id="KW-0343">GTPase activation</keyword>
<dbReference type="Gene3D" id="3.30.60.20">
    <property type="match status" value="1"/>
</dbReference>
<evidence type="ECO:0000259" key="9">
    <source>
        <dbReference type="PROSITE" id="PS50238"/>
    </source>
</evidence>
<dbReference type="SUPFAM" id="SSF47769">
    <property type="entry name" value="SAM/Pointed domain"/>
    <property type="match status" value="1"/>
</dbReference>